<dbReference type="InterPro" id="IPR013083">
    <property type="entry name" value="Znf_RING/FYVE/PHD"/>
</dbReference>
<proteinExistence type="predicted"/>
<organism evidence="7 8">
    <name type="scientific">Lolium multiflorum</name>
    <name type="common">Italian ryegrass</name>
    <name type="synonym">Lolium perenne subsp. multiflorum</name>
    <dbReference type="NCBI Taxonomy" id="4521"/>
    <lineage>
        <taxon>Eukaryota</taxon>
        <taxon>Viridiplantae</taxon>
        <taxon>Streptophyta</taxon>
        <taxon>Embryophyta</taxon>
        <taxon>Tracheophyta</taxon>
        <taxon>Spermatophyta</taxon>
        <taxon>Magnoliopsida</taxon>
        <taxon>Liliopsida</taxon>
        <taxon>Poales</taxon>
        <taxon>Poaceae</taxon>
        <taxon>BOP clade</taxon>
        <taxon>Pooideae</taxon>
        <taxon>Poodae</taxon>
        <taxon>Poeae</taxon>
        <taxon>Poeae Chloroplast Group 2 (Poeae type)</taxon>
        <taxon>Loliodinae</taxon>
        <taxon>Loliinae</taxon>
        <taxon>Lolium</taxon>
    </lineage>
</organism>
<evidence type="ECO:0000256" key="4">
    <source>
        <dbReference type="PROSITE-ProRule" id="PRU00175"/>
    </source>
</evidence>
<dbReference type="SUPFAM" id="SSF57850">
    <property type="entry name" value="RING/U-box"/>
    <property type="match status" value="1"/>
</dbReference>
<dbReference type="InterPro" id="IPR051834">
    <property type="entry name" value="RING_finger_E3_ligase"/>
</dbReference>
<name>A0AAD8RRT9_LOLMU</name>
<feature type="domain" description="RING-type" evidence="6">
    <location>
        <begin position="127"/>
        <end position="170"/>
    </location>
</feature>
<dbReference type="Proteomes" id="UP001231189">
    <property type="component" value="Unassembled WGS sequence"/>
</dbReference>
<dbReference type="EMBL" id="JAUUTY010000005">
    <property type="protein sequence ID" value="KAK1628706.1"/>
    <property type="molecule type" value="Genomic_DNA"/>
</dbReference>
<keyword evidence="1" id="KW-0479">Metal-binding</keyword>
<sequence>MAGEDNERGSSTSTVAFPLPHADLDFVPIDPPSRETSSREEAEEQALLLYALRHAAGVDMEMEPGDDDDERFALPIPHLSLAGGNPFPSRTARVASPAVAVKKLKLETRTYGGPELEGRSADDSTGCVICIQDYEVGDEISVVPCSGRHQFHRRCIDVWFTRKRLCPLCRHALSAELQRGLN</sequence>
<evidence type="ECO:0000256" key="2">
    <source>
        <dbReference type="ARBA" id="ARBA00022771"/>
    </source>
</evidence>
<keyword evidence="8" id="KW-1185">Reference proteome</keyword>
<dbReference type="AlphaFoldDB" id="A0AAD8RRT9"/>
<dbReference type="GO" id="GO:0061630">
    <property type="term" value="F:ubiquitin protein ligase activity"/>
    <property type="evidence" value="ECO:0007669"/>
    <property type="project" value="TreeGrafter"/>
</dbReference>
<evidence type="ECO:0000259" key="6">
    <source>
        <dbReference type="PROSITE" id="PS50089"/>
    </source>
</evidence>
<feature type="region of interest" description="Disordered" evidence="5">
    <location>
        <begin position="1"/>
        <end position="43"/>
    </location>
</feature>
<reference evidence="7" key="1">
    <citation type="submission" date="2023-07" db="EMBL/GenBank/DDBJ databases">
        <title>A chromosome-level genome assembly of Lolium multiflorum.</title>
        <authorList>
            <person name="Chen Y."/>
            <person name="Copetti D."/>
            <person name="Kolliker R."/>
            <person name="Studer B."/>
        </authorList>
    </citation>
    <scope>NUCLEOTIDE SEQUENCE</scope>
    <source>
        <strain evidence="7">02402/16</strain>
        <tissue evidence="7">Leaf</tissue>
    </source>
</reference>
<evidence type="ECO:0000313" key="7">
    <source>
        <dbReference type="EMBL" id="KAK1628706.1"/>
    </source>
</evidence>
<dbReference type="PROSITE" id="PS50089">
    <property type="entry name" value="ZF_RING_2"/>
    <property type="match status" value="1"/>
</dbReference>
<evidence type="ECO:0000313" key="8">
    <source>
        <dbReference type="Proteomes" id="UP001231189"/>
    </source>
</evidence>
<accession>A0AAD8RRT9</accession>
<dbReference type="GO" id="GO:0008270">
    <property type="term" value="F:zinc ion binding"/>
    <property type="evidence" value="ECO:0007669"/>
    <property type="project" value="UniProtKB-KW"/>
</dbReference>
<dbReference type="PANTHER" id="PTHR45931">
    <property type="entry name" value="SI:CH211-59O9.10"/>
    <property type="match status" value="1"/>
</dbReference>
<dbReference type="InterPro" id="IPR001841">
    <property type="entry name" value="Znf_RING"/>
</dbReference>
<dbReference type="PANTHER" id="PTHR45931:SF3">
    <property type="entry name" value="RING ZINC FINGER-CONTAINING PROTEIN"/>
    <property type="match status" value="1"/>
</dbReference>
<dbReference type="Pfam" id="PF13639">
    <property type="entry name" value="zf-RING_2"/>
    <property type="match status" value="1"/>
</dbReference>
<gene>
    <name evidence="7" type="ORF">QYE76_003021</name>
</gene>
<comment type="caution">
    <text evidence="7">The sequence shown here is derived from an EMBL/GenBank/DDBJ whole genome shotgun (WGS) entry which is preliminary data.</text>
</comment>
<evidence type="ECO:0000256" key="5">
    <source>
        <dbReference type="SAM" id="MobiDB-lite"/>
    </source>
</evidence>
<dbReference type="GO" id="GO:0005634">
    <property type="term" value="C:nucleus"/>
    <property type="evidence" value="ECO:0007669"/>
    <property type="project" value="TreeGrafter"/>
</dbReference>
<dbReference type="SMART" id="SM00184">
    <property type="entry name" value="RING"/>
    <property type="match status" value="1"/>
</dbReference>
<dbReference type="Gene3D" id="3.30.40.10">
    <property type="entry name" value="Zinc/RING finger domain, C3HC4 (zinc finger)"/>
    <property type="match status" value="1"/>
</dbReference>
<evidence type="ECO:0000256" key="1">
    <source>
        <dbReference type="ARBA" id="ARBA00022723"/>
    </source>
</evidence>
<keyword evidence="2 4" id="KW-0863">Zinc-finger</keyword>
<dbReference type="GO" id="GO:0006511">
    <property type="term" value="P:ubiquitin-dependent protein catabolic process"/>
    <property type="evidence" value="ECO:0007669"/>
    <property type="project" value="TreeGrafter"/>
</dbReference>
<evidence type="ECO:0000256" key="3">
    <source>
        <dbReference type="ARBA" id="ARBA00022833"/>
    </source>
</evidence>
<protein>
    <recommendedName>
        <fullName evidence="6">RING-type domain-containing protein</fullName>
    </recommendedName>
</protein>
<keyword evidence="3" id="KW-0862">Zinc</keyword>